<dbReference type="CDD" id="cd00063">
    <property type="entry name" value="FN3"/>
    <property type="match status" value="3"/>
</dbReference>
<dbReference type="CDD" id="cd00054">
    <property type="entry name" value="EGF_CA"/>
    <property type="match status" value="3"/>
</dbReference>
<comment type="caution">
    <text evidence="12">Lacks conserved residue(s) required for the propagation of feature annotation.</text>
</comment>
<dbReference type="PANTHER" id="PTHR46708">
    <property type="entry name" value="TENASCIN"/>
    <property type="match status" value="1"/>
</dbReference>
<keyword evidence="9 13" id="KW-0472">Membrane</keyword>
<evidence type="ECO:0000256" key="5">
    <source>
        <dbReference type="ARBA" id="ARBA00022729"/>
    </source>
</evidence>
<feature type="disulfide bond" evidence="12">
    <location>
        <begin position="97"/>
        <end position="106"/>
    </location>
</feature>
<dbReference type="FunFam" id="2.60.40.10:FF:000618">
    <property type="entry name" value="sushi, nidogen and EGF-like domain-containing protein 1 isoform X2"/>
    <property type="match status" value="1"/>
</dbReference>
<keyword evidence="17" id="KW-1185">Reference proteome</keyword>
<evidence type="ECO:0000256" key="12">
    <source>
        <dbReference type="PROSITE-ProRule" id="PRU00076"/>
    </source>
</evidence>
<dbReference type="InterPro" id="IPR036116">
    <property type="entry name" value="FN3_sf"/>
</dbReference>
<proteinExistence type="predicted"/>
<dbReference type="InterPro" id="IPR013783">
    <property type="entry name" value="Ig-like_fold"/>
</dbReference>
<dbReference type="Proteomes" id="UP000694420">
    <property type="component" value="Unplaced"/>
</dbReference>
<feature type="domain" description="Fibronectin type-III" evidence="15">
    <location>
        <begin position="150"/>
        <end position="248"/>
    </location>
</feature>
<dbReference type="GO" id="GO:0005509">
    <property type="term" value="F:calcium ion binding"/>
    <property type="evidence" value="ECO:0007669"/>
    <property type="project" value="InterPro"/>
</dbReference>
<dbReference type="InterPro" id="IPR001881">
    <property type="entry name" value="EGF-like_Ca-bd_dom"/>
</dbReference>
<keyword evidence="6" id="KW-0677">Repeat</keyword>
<dbReference type="PROSITE" id="PS00022">
    <property type="entry name" value="EGF_1"/>
    <property type="match status" value="3"/>
</dbReference>
<dbReference type="Gene3D" id="2.10.25.10">
    <property type="entry name" value="Laminin"/>
    <property type="match status" value="3"/>
</dbReference>
<reference evidence="16" key="2">
    <citation type="submission" date="2025-09" db="UniProtKB">
        <authorList>
            <consortium name="Ensembl"/>
        </authorList>
    </citation>
    <scope>IDENTIFICATION</scope>
</reference>
<dbReference type="PROSITE" id="PS50853">
    <property type="entry name" value="FN3"/>
    <property type="match status" value="3"/>
</dbReference>
<accession>A0A8C6YL30</accession>
<organism evidence="16 17">
    <name type="scientific">Nothoprocta perdicaria</name>
    <name type="common">Chilean tinamou</name>
    <name type="synonym">Crypturus perdicarius</name>
    <dbReference type="NCBI Taxonomy" id="30464"/>
    <lineage>
        <taxon>Eukaryota</taxon>
        <taxon>Metazoa</taxon>
        <taxon>Chordata</taxon>
        <taxon>Craniata</taxon>
        <taxon>Vertebrata</taxon>
        <taxon>Euteleostomi</taxon>
        <taxon>Archelosauria</taxon>
        <taxon>Archosauria</taxon>
        <taxon>Dinosauria</taxon>
        <taxon>Saurischia</taxon>
        <taxon>Theropoda</taxon>
        <taxon>Coelurosauria</taxon>
        <taxon>Aves</taxon>
        <taxon>Palaeognathae</taxon>
        <taxon>Tinamiformes</taxon>
        <taxon>Tinamidae</taxon>
        <taxon>Nothoprocta</taxon>
    </lineage>
</organism>
<evidence type="ECO:0000256" key="10">
    <source>
        <dbReference type="ARBA" id="ARBA00023157"/>
    </source>
</evidence>
<sequence length="612" mass="66838">MLGLCPHGRCQGHLLSPGAMAACGYFPMLLLFALGLAAGRASCRLCLSLWGPSCALGLEQAPHPAPPSSLEVDACESSPCQNGGDCKSFGGSYLCVCPEGFFGYHCEIASDPCFSSPCGSRGYCLASNGSHSCTCKVSYTGKNCEKELLPPTSLKVERVEDTGVLISWHPPEDAVARQLIDGYAVTYVSFDGSYRRTDFVDRSRSAHQLRALASGRAYNISVFSVKRNVNNKNDISRPVMLTTRTRPRPVEGFEITNVTASAITVQWALHRLKHSTVSRVRVSIRQPGELEDRTVELNSSVAKYTFLDLQPGERYIVHVTTLSGLGTEDHPSESLASAPFHVWTRPLPPRNLTTSRVGATSVSVVWEPPPAGTVEGYIINVTAAQSVKSRYVPNGKLAAYTVRDLLPAQRYRLSVTAVQNTEQGQVHSEPIHLYVSTLPRDGPAERRWSQGGHARVLRARLPPAFLPELRLLADHDAQPGCSVPRFTELVDGRGRISARFSPSPDKPVTAQTPKSSCSAKPCRNGGTCVRGGRSYRCRCAPGFKGRHCELACKKVPLSCTRLYSETKSFPVWEGGICRYLYRRVYKVHQDLCYRESCEGSLKGHHKASSPGP</sequence>
<dbReference type="AlphaFoldDB" id="A0A8C6YL30"/>
<dbReference type="GO" id="GO:0007154">
    <property type="term" value="P:cell communication"/>
    <property type="evidence" value="ECO:0007669"/>
    <property type="project" value="UniProtKB-ARBA"/>
</dbReference>
<feature type="domain" description="Fibronectin type-III" evidence="15">
    <location>
        <begin position="249"/>
        <end position="347"/>
    </location>
</feature>
<dbReference type="FunFam" id="2.10.25.10:FF:000391">
    <property type="entry name" value="Weary, isoform C"/>
    <property type="match status" value="1"/>
</dbReference>
<evidence type="ECO:0000256" key="8">
    <source>
        <dbReference type="ARBA" id="ARBA00022989"/>
    </source>
</evidence>
<evidence type="ECO:0000256" key="3">
    <source>
        <dbReference type="ARBA" id="ARBA00022536"/>
    </source>
</evidence>
<dbReference type="InterPro" id="IPR003961">
    <property type="entry name" value="FN3_dom"/>
</dbReference>
<evidence type="ECO:0000313" key="17">
    <source>
        <dbReference type="Proteomes" id="UP000694420"/>
    </source>
</evidence>
<evidence type="ECO:0000256" key="9">
    <source>
        <dbReference type="ARBA" id="ARBA00023136"/>
    </source>
</evidence>
<dbReference type="Ensembl" id="ENSNPET00000000464.1">
    <property type="protein sequence ID" value="ENSNPEP00000000455.1"/>
    <property type="gene ID" value="ENSNPEG00000000394.1"/>
</dbReference>
<reference evidence="16" key="1">
    <citation type="submission" date="2025-08" db="UniProtKB">
        <authorList>
            <consortium name="Ensembl"/>
        </authorList>
    </citation>
    <scope>IDENTIFICATION</scope>
</reference>
<dbReference type="PROSITE" id="PS01186">
    <property type="entry name" value="EGF_2"/>
    <property type="match status" value="1"/>
</dbReference>
<evidence type="ECO:0000256" key="13">
    <source>
        <dbReference type="SAM" id="Phobius"/>
    </source>
</evidence>
<feature type="transmembrane region" description="Helical" evidence="13">
    <location>
        <begin position="12"/>
        <end position="38"/>
    </location>
</feature>
<keyword evidence="4 13" id="KW-0812">Transmembrane</keyword>
<dbReference type="PANTHER" id="PTHR46708:SF2">
    <property type="entry name" value="FIBRONECTIN TYPE-III DOMAIN-CONTAINING PROTEIN"/>
    <property type="match status" value="1"/>
</dbReference>
<dbReference type="FunFam" id="2.10.25.10:FF:000434">
    <property type="entry name" value="Predicted protein"/>
    <property type="match status" value="1"/>
</dbReference>
<feature type="domain" description="EGF-like" evidence="14">
    <location>
        <begin position="109"/>
        <end position="145"/>
    </location>
</feature>
<dbReference type="FunFam" id="2.60.40.10:FF:000870">
    <property type="entry name" value="sushi, nidogen and EGF-like domain-containing protein 1 isoform X3"/>
    <property type="match status" value="1"/>
</dbReference>
<dbReference type="SUPFAM" id="SSF57196">
    <property type="entry name" value="EGF/Laminin"/>
    <property type="match status" value="3"/>
</dbReference>
<dbReference type="GO" id="GO:0023052">
    <property type="term" value="P:signaling"/>
    <property type="evidence" value="ECO:0007669"/>
    <property type="project" value="UniProtKB-ARBA"/>
</dbReference>
<dbReference type="FunFam" id="2.10.25.10:FF:000283">
    <property type="entry name" value="sushi, nidogen and EGF-like domain-containing protein 1 isoform X2"/>
    <property type="match status" value="1"/>
</dbReference>
<dbReference type="SMART" id="SM00181">
    <property type="entry name" value="EGF"/>
    <property type="match status" value="3"/>
</dbReference>
<evidence type="ECO:0000256" key="11">
    <source>
        <dbReference type="ARBA" id="ARBA00023180"/>
    </source>
</evidence>
<keyword evidence="3 12" id="KW-0245">EGF-like domain</keyword>
<dbReference type="SMART" id="SM00060">
    <property type="entry name" value="FN3"/>
    <property type="match status" value="3"/>
</dbReference>
<keyword evidence="2" id="KW-1003">Cell membrane</keyword>
<dbReference type="SMART" id="SM00179">
    <property type="entry name" value="EGF_CA"/>
    <property type="match status" value="3"/>
</dbReference>
<name>A0A8C6YL30_NOTPE</name>
<evidence type="ECO:0000313" key="16">
    <source>
        <dbReference type="Ensembl" id="ENSNPEP00000000455.1"/>
    </source>
</evidence>
<dbReference type="GO" id="GO:0005886">
    <property type="term" value="C:plasma membrane"/>
    <property type="evidence" value="ECO:0007669"/>
    <property type="project" value="UniProtKB-SubCell"/>
</dbReference>
<dbReference type="Gene3D" id="2.60.40.10">
    <property type="entry name" value="Immunoglobulins"/>
    <property type="match status" value="3"/>
</dbReference>
<feature type="disulfide bond" evidence="12">
    <location>
        <begin position="539"/>
        <end position="548"/>
    </location>
</feature>
<evidence type="ECO:0000259" key="15">
    <source>
        <dbReference type="PROSITE" id="PS50853"/>
    </source>
</evidence>
<dbReference type="InterPro" id="IPR050991">
    <property type="entry name" value="ECM_Regulatory_Proteins"/>
</dbReference>
<evidence type="ECO:0000259" key="14">
    <source>
        <dbReference type="PROSITE" id="PS50026"/>
    </source>
</evidence>
<dbReference type="FunFam" id="2.60.40.10:FF:000633">
    <property type="entry name" value="Sushi, nidogen and EGF like domains 1"/>
    <property type="match status" value="1"/>
</dbReference>
<dbReference type="InterPro" id="IPR000742">
    <property type="entry name" value="EGF"/>
</dbReference>
<evidence type="ECO:0000256" key="1">
    <source>
        <dbReference type="ARBA" id="ARBA00004251"/>
    </source>
</evidence>
<evidence type="ECO:0000256" key="4">
    <source>
        <dbReference type="ARBA" id="ARBA00022692"/>
    </source>
</evidence>
<dbReference type="SUPFAM" id="SSF49265">
    <property type="entry name" value="Fibronectin type III"/>
    <property type="match status" value="2"/>
</dbReference>
<evidence type="ECO:0000256" key="6">
    <source>
        <dbReference type="ARBA" id="ARBA00022737"/>
    </source>
</evidence>
<keyword evidence="11" id="KW-0325">Glycoprotein</keyword>
<feature type="domain" description="Fibronectin type-III" evidence="15">
    <location>
        <begin position="348"/>
        <end position="440"/>
    </location>
</feature>
<keyword evidence="10 12" id="KW-1015">Disulfide bond</keyword>
<evidence type="ECO:0000256" key="2">
    <source>
        <dbReference type="ARBA" id="ARBA00022475"/>
    </source>
</evidence>
<feature type="domain" description="EGF-like" evidence="14">
    <location>
        <begin position="71"/>
        <end position="107"/>
    </location>
</feature>
<keyword evidence="7" id="KW-0106">Calcium</keyword>
<protein>
    <submittedName>
        <fullName evidence="16">Sushi, nidogen and EGF like domains 1</fullName>
    </submittedName>
</protein>
<comment type="subcellular location">
    <subcellularLocation>
        <location evidence="1">Cell membrane</location>
        <topology evidence="1">Single-pass type I membrane protein</topology>
    </subcellularLocation>
</comment>
<dbReference type="PROSITE" id="PS50026">
    <property type="entry name" value="EGF_3"/>
    <property type="match status" value="3"/>
</dbReference>
<keyword evidence="5" id="KW-0732">Signal</keyword>
<dbReference type="PRINTS" id="PR00010">
    <property type="entry name" value="EGFBLOOD"/>
</dbReference>
<dbReference type="Pfam" id="PF00041">
    <property type="entry name" value="fn3"/>
    <property type="match status" value="3"/>
</dbReference>
<dbReference type="Pfam" id="PF00008">
    <property type="entry name" value="EGF"/>
    <property type="match status" value="2"/>
</dbReference>
<evidence type="ECO:0000256" key="7">
    <source>
        <dbReference type="ARBA" id="ARBA00022837"/>
    </source>
</evidence>
<feature type="disulfide bond" evidence="12">
    <location>
        <begin position="135"/>
        <end position="144"/>
    </location>
</feature>
<feature type="domain" description="EGF-like" evidence="14">
    <location>
        <begin position="513"/>
        <end position="549"/>
    </location>
</feature>
<keyword evidence="8 13" id="KW-1133">Transmembrane helix</keyword>